<dbReference type="Proteomes" id="UP000799429">
    <property type="component" value="Unassembled WGS sequence"/>
</dbReference>
<feature type="compositionally biased region" description="Low complexity" evidence="1">
    <location>
        <begin position="45"/>
        <end position="71"/>
    </location>
</feature>
<protein>
    <submittedName>
        <fullName evidence="2">Uncharacterized protein</fullName>
    </submittedName>
</protein>
<keyword evidence="3" id="KW-1185">Reference proteome</keyword>
<comment type="caution">
    <text evidence="2">The sequence shown here is derived from an EMBL/GenBank/DDBJ whole genome shotgun (WGS) entry which is preliminary data.</text>
</comment>
<evidence type="ECO:0000313" key="3">
    <source>
        <dbReference type="Proteomes" id="UP000799429"/>
    </source>
</evidence>
<evidence type="ECO:0000313" key="2">
    <source>
        <dbReference type="EMBL" id="KAF2839787.1"/>
    </source>
</evidence>
<evidence type="ECO:0000256" key="1">
    <source>
        <dbReference type="SAM" id="MobiDB-lite"/>
    </source>
</evidence>
<feature type="compositionally biased region" description="Low complexity" evidence="1">
    <location>
        <begin position="8"/>
        <end position="22"/>
    </location>
</feature>
<gene>
    <name evidence="2" type="ORF">M501DRAFT_1030978</name>
</gene>
<name>A0A9P4VSF0_9PEZI</name>
<dbReference type="AlphaFoldDB" id="A0A9P4VSF0"/>
<reference evidence="2" key="1">
    <citation type="journal article" date="2020" name="Stud. Mycol.">
        <title>101 Dothideomycetes genomes: a test case for predicting lifestyles and emergence of pathogens.</title>
        <authorList>
            <person name="Haridas S."/>
            <person name="Albert R."/>
            <person name="Binder M."/>
            <person name="Bloem J."/>
            <person name="Labutti K."/>
            <person name="Salamov A."/>
            <person name="Andreopoulos B."/>
            <person name="Baker S."/>
            <person name="Barry K."/>
            <person name="Bills G."/>
            <person name="Bluhm B."/>
            <person name="Cannon C."/>
            <person name="Castanera R."/>
            <person name="Culley D."/>
            <person name="Daum C."/>
            <person name="Ezra D."/>
            <person name="Gonzalez J."/>
            <person name="Henrissat B."/>
            <person name="Kuo A."/>
            <person name="Liang C."/>
            <person name="Lipzen A."/>
            <person name="Lutzoni F."/>
            <person name="Magnuson J."/>
            <person name="Mondo S."/>
            <person name="Nolan M."/>
            <person name="Ohm R."/>
            <person name="Pangilinan J."/>
            <person name="Park H.-J."/>
            <person name="Ramirez L."/>
            <person name="Alfaro M."/>
            <person name="Sun H."/>
            <person name="Tritt A."/>
            <person name="Yoshinaga Y."/>
            <person name="Zwiers L.-H."/>
            <person name="Turgeon B."/>
            <person name="Goodwin S."/>
            <person name="Spatafora J."/>
            <person name="Crous P."/>
            <person name="Grigoriev I."/>
        </authorList>
    </citation>
    <scope>NUCLEOTIDE SEQUENCE</scope>
    <source>
        <strain evidence="2">CBS 101060</strain>
    </source>
</reference>
<sequence>MDQQHQDTTTISSESSVGSTTSPRIHIPSSSYLTVPNNPPRRLRSSSLPPGPHTLHLPTRSTQSQPSTSPTIVGAPFPILLSQPVAHDPPDLFSYSDPTTPIALTEQLLQDTALRRELPFMSVYSTSSVDSDFSNPPARVYKLPSFADMSDRRSISESEKHQLVQSLNSHRVNTLVELRRIEKIFASLGSPDVTGPMTAAWSYYVNSHSLLTELRNLTKNYPFSSECLDEAKRRVYSDPESNKSWNLCWLVLSKLQNDQLIRYYAHYQASQPQMWGGQIPTADGVQRLSDAFYNEWNWAASEMLRHWDVPPCV</sequence>
<accession>A0A9P4VSF0</accession>
<dbReference type="OrthoDB" id="4932428at2759"/>
<proteinExistence type="predicted"/>
<organism evidence="2 3">
    <name type="scientific">Patellaria atrata CBS 101060</name>
    <dbReference type="NCBI Taxonomy" id="1346257"/>
    <lineage>
        <taxon>Eukaryota</taxon>
        <taxon>Fungi</taxon>
        <taxon>Dikarya</taxon>
        <taxon>Ascomycota</taxon>
        <taxon>Pezizomycotina</taxon>
        <taxon>Dothideomycetes</taxon>
        <taxon>Dothideomycetes incertae sedis</taxon>
        <taxon>Patellariales</taxon>
        <taxon>Patellariaceae</taxon>
        <taxon>Patellaria</taxon>
    </lineage>
</organism>
<dbReference type="EMBL" id="MU006094">
    <property type="protein sequence ID" value="KAF2839787.1"/>
    <property type="molecule type" value="Genomic_DNA"/>
</dbReference>
<feature type="region of interest" description="Disordered" evidence="1">
    <location>
        <begin position="1"/>
        <end position="75"/>
    </location>
</feature>